<organism evidence="1 2">
    <name type="scientific">Commensalibacter nepenthis</name>
    <dbReference type="NCBI Taxonomy" id="3043872"/>
    <lineage>
        <taxon>Bacteria</taxon>
        <taxon>Pseudomonadati</taxon>
        <taxon>Pseudomonadota</taxon>
        <taxon>Alphaproteobacteria</taxon>
        <taxon>Acetobacterales</taxon>
        <taxon>Acetobacteraceae</taxon>
    </lineage>
</organism>
<protein>
    <submittedName>
        <fullName evidence="1">Uncharacterized protein</fullName>
    </submittedName>
</protein>
<dbReference type="RefSeq" id="WP_281461486.1">
    <property type="nucleotide sequence ID" value="NZ_JASBAN010000001.1"/>
</dbReference>
<reference evidence="1" key="1">
    <citation type="submission" date="2023-05" db="EMBL/GenBank/DDBJ databases">
        <title>Whole genome sequence of Commensalibacter sp.</title>
        <authorList>
            <person name="Charoenyingcharoen P."/>
            <person name="Yukphan P."/>
        </authorList>
    </citation>
    <scope>NUCLEOTIDE SEQUENCE</scope>
    <source>
        <strain evidence="1">TBRC 10068</strain>
    </source>
</reference>
<gene>
    <name evidence="1" type="ORF">QJV33_00585</name>
</gene>
<comment type="caution">
    <text evidence="1">The sequence shown here is derived from an EMBL/GenBank/DDBJ whole genome shotgun (WGS) entry which is preliminary data.</text>
</comment>
<accession>A0ABT6Q6C9</accession>
<keyword evidence="2" id="KW-1185">Reference proteome</keyword>
<dbReference type="EMBL" id="JASBAN010000001">
    <property type="protein sequence ID" value="MDI2111798.1"/>
    <property type="molecule type" value="Genomic_DNA"/>
</dbReference>
<sequence length="229" mass="26759">MDKNYFQDLNIKELDSIKDIAMQAIRRGLEEKSNLSCHFKTRIENNLLTGYLLNDLKIFCSKSSCWSSLEGHKENEYLIYRCETHACVFKLRKTNPIDTQNIRNNLSNRSSNSINYIEHNIGAYLNSSNNKRLKDNLKDYKNNQIFFFHLGWSLSQQIVDIVQLVIIHTKGSSDEGLDWYLHLTSDTIREEKTNEPVNDDLVNTEDNIDKKAKIIKPKRSKNDQRKQSV</sequence>
<evidence type="ECO:0000313" key="1">
    <source>
        <dbReference type="EMBL" id="MDI2111798.1"/>
    </source>
</evidence>
<name>A0ABT6Q6C9_9PROT</name>
<proteinExistence type="predicted"/>
<evidence type="ECO:0000313" key="2">
    <source>
        <dbReference type="Proteomes" id="UP001431775"/>
    </source>
</evidence>
<dbReference type="Proteomes" id="UP001431775">
    <property type="component" value="Unassembled WGS sequence"/>
</dbReference>